<dbReference type="InterPro" id="IPR036291">
    <property type="entry name" value="NAD(P)-bd_dom_sf"/>
</dbReference>
<dbReference type="Pfam" id="PF00106">
    <property type="entry name" value="adh_short"/>
    <property type="match status" value="1"/>
</dbReference>
<dbReference type="PRINTS" id="PR00081">
    <property type="entry name" value="GDHRDH"/>
</dbReference>
<proteinExistence type="predicted"/>
<evidence type="ECO:0000313" key="3">
    <source>
        <dbReference type="Proteomes" id="UP000306192"/>
    </source>
</evidence>
<dbReference type="EMBL" id="QYRT01000018">
    <property type="protein sequence ID" value="TIH35636.1"/>
    <property type="molecule type" value="Genomic_DNA"/>
</dbReference>
<keyword evidence="3" id="KW-1185">Reference proteome</keyword>
<sequence>MSTTHWTPARLPSLVGKRFIVTGGTAGLGYWASEFLARRGASVVIAARNEQKATSAIASILSRAPRGDVSWVKLNLANLESVAAAARQLGDSPIDGLIANAGVLGSSDLGYTDDGFEQMFGTNVLGHFALIAQLMPALAATEGSRVVSLGSISHEFFELDLNDLMSEDDYRSFRAYGRSKLAVMLLGFELDRRLRAAGLPTRSLVAHPGFALDGLGASRPGIANARRYDPLRRTALSPFAQGKDAGALPIVRAAADPLAEGGEYWGPDGWRQLKGEPTVVEARNRARDIRTAGVLWSRAETMTGQSLAL</sequence>
<dbReference type="SUPFAM" id="SSF51735">
    <property type="entry name" value="NAD(P)-binding Rossmann-fold domains"/>
    <property type="match status" value="1"/>
</dbReference>
<dbReference type="RefSeq" id="WP_136642265.1">
    <property type="nucleotide sequence ID" value="NZ_QYRT01000018.1"/>
</dbReference>
<dbReference type="PANTHER" id="PTHR43157:SF31">
    <property type="entry name" value="PHOSPHATIDYLINOSITOL-GLYCAN BIOSYNTHESIS CLASS F PROTEIN"/>
    <property type="match status" value="1"/>
</dbReference>
<dbReference type="Gene3D" id="3.40.50.720">
    <property type="entry name" value="NAD(P)-binding Rossmann-like Domain"/>
    <property type="match status" value="1"/>
</dbReference>
<keyword evidence="1" id="KW-0560">Oxidoreductase</keyword>
<gene>
    <name evidence="2" type="ORF">D4765_10580</name>
</gene>
<dbReference type="OrthoDB" id="4577644at2"/>
<dbReference type="PANTHER" id="PTHR43157">
    <property type="entry name" value="PHOSPHATIDYLINOSITOL-GLYCAN BIOSYNTHESIS CLASS F PROTEIN-RELATED"/>
    <property type="match status" value="1"/>
</dbReference>
<accession>A0A4T2C0D2</accession>
<dbReference type="Proteomes" id="UP000306192">
    <property type="component" value="Unassembled WGS sequence"/>
</dbReference>
<dbReference type="AlphaFoldDB" id="A0A4T2C0D2"/>
<evidence type="ECO:0000313" key="2">
    <source>
        <dbReference type="EMBL" id="TIH35636.1"/>
    </source>
</evidence>
<organism evidence="2 3">
    <name type="scientific">Subtercola vilae</name>
    <dbReference type="NCBI Taxonomy" id="2056433"/>
    <lineage>
        <taxon>Bacteria</taxon>
        <taxon>Bacillati</taxon>
        <taxon>Actinomycetota</taxon>
        <taxon>Actinomycetes</taxon>
        <taxon>Micrococcales</taxon>
        <taxon>Microbacteriaceae</taxon>
        <taxon>Subtercola</taxon>
    </lineage>
</organism>
<name>A0A4T2C0D2_9MICO</name>
<dbReference type="GO" id="GO:0016491">
    <property type="term" value="F:oxidoreductase activity"/>
    <property type="evidence" value="ECO:0007669"/>
    <property type="project" value="UniProtKB-KW"/>
</dbReference>
<protein>
    <submittedName>
        <fullName evidence="2">SDR family NAD(P)-dependent oxidoreductase</fullName>
    </submittedName>
</protein>
<reference evidence="2 3" key="1">
    <citation type="journal article" date="2019" name="Microorganisms">
        <title>Systematic Affiliation and Genome Analysis of Subtercola vilae DB165(T) with Particular Emphasis on Cold Adaptation of an Isolate from a High-Altitude Cold Volcano Lake.</title>
        <authorList>
            <person name="Villalobos A.S."/>
            <person name="Wiese J."/>
            <person name="Imhoff J.F."/>
            <person name="Dorador C."/>
            <person name="Keller A."/>
            <person name="Hentschel U."/>
        </authorList>
    </citation>
    <scope>NUCLEOTIDE SEQUENCE [LARGE SCALE GENOMIC DNA]</scope>
    <source>
        <strain evidence="2 3">DB165</strain>
    </source>
</reference>
<dbReference type="InterPro" id="IPR002347">
    <property type="entry name" value="SDR_fam"/>
</dbReference>
<comment type="caution">
    <text evidence="2">The sequence shown here is derived from an EMBL/GenBank/DDBJ whole genome shotgun (WGS) entry which is preliminary data.</text>
</comment>
<evidence type="ECO:0000256" key="1">
    <source>
        <dbReference type="ARBA" id="ARBA00023002"/>
    </source>
</evidence>